<protein>
    <submittedName>
        <fullName evidence="1">Uncharacterized protein</fullName>
    </submittedName>
</protein>
<gene>
    <name evidence="1" type="ORF">COCNU_01G018660</name>
</gene>
<dbReference type="AlphaFoldDB" id="A0A8K0HWI0"/>
<evidence type="ECO:0000313" key="2">
    <source>
        <dbReference type="Proteomes" id="UP000797356"/>
    </source>
</evidence>
<name>A0A8K0HWI0_COCNU</name>
<sequence length="93" mass="9464">MTATMPAAGQSYDRECHGFCHDIWRQRQMDQVGMAAVCGGGSRTEGKPLLPSGGNGSSTVACSFGSGRLDSGSRHDGGGSAWSAALPFGLSNG</sequence>
<keyword evidence="2" id="KW-1185">Reference proteome</keyword>
<proteinExistence type="predicted"/>
<dbReference type="Proteomes" id="UP000797356">
    <property type="component" value="Chromosome 1"/>
</dbReference>
<comment type="caution">
    <text evidence="1">The sequence shown here is derived from an EMBL/GenBank/DDBJ whole genome shotgun (WGS) entry which is preliminary data.</text>
</comment>
<reference evidence="1" key="1">
    <citation type="journal article" date="2017" name="Gigascience">
        <title>The genome draft of coconut (Cocos nucifera).</title>
        <authorList>
            <person name="Xiao Y."/>
            <person name="Xu P."/>
            <person name="Fan H."/>
            <person name="Baudouin L."/>
            <person name="Xia W."/>
            <person name="Bocs S."/>
            <person name="Xu J."/>
            <person name="Li Q."/>
            <person name="Guo A."/>
            <person name="Zhou L."/>
            <person name="Li J."/>
            <person name="Wu Y."/>
            <person name="Ma Z."/>
            <person name="Armero A."/>
            <person name="Issali A.E."/>
            <person name="Liu N."/>
            <person name="Peng M."/>
            <person name="Yang Y."/>
        </authorList>
    </citation>
    <scope>NUCLEOTIDE SEQUENCE</scope>
    <source>
        <tissue evidence="1">Spear leaf of Hainan Tall coconut</tissue>
    </source>
</reference>
<organism evidence="1 2">
    <name type="scientific">Cocos nucifera</name>
    <name type="common">Coconut palm</name>
    <dbReference type="NCBI Taxonomy" id="13894"/>
    <lineage>
        <taxon>Eukaryota</taxon>
        <taxon>Viridiplantae</taxon>
        <taxon>Streptophyta</taxon>
        <taxon>Embryophyta</taxon>
        <taxon>Tracheophyta</taxon>
        <taxon>Spermatophyta</taxon>
        <taxon>Magnoliopsida</taxon>
        <taxon>Liliopsida</taxon>
        <taxon>Arecaceae</taxon>
        <taxon>Arecoideae</taxon>
        <taxon>Cocoseae</taxon>
        <taxon>Attaleinae</taxon>
        <taxon>Cocos</taxon>
    </lineage>
</organism>
<reference evidence="1" key="2">
    <citation type="submission" date="2019-07" db="EMBL/GenBank/DDBJ databases">
        <authorList>
            <person name="Yang Y."/>
            <person name="Bocs S."/>
            <person name="Baudouin L."/>
        </authorList>
    </citation>
    <scope>NUCLEOTIDE SEQUENCE</scope>
    <source>
        <tissue evidence="1">Spear leaf of Hainan Tall coconut</tissue>
    </source>
</reference>
<dbReference type="EMBL" id="CM017872">
    <property type="protein sequence ID" value="KAG1327932.1"/>
    <property type="molecule type" value="Genomic_DNA"/>
</dbReference>
<accession>A0A8K0HWI0</accession>
<evidence type="ECO:0000313" key="1">
    <source>
        <dbReference type="EMBL" id="KAG1327932.1"/>
    </source>
</evidence>